<evidence type="ECO:0000256" key="4">
    <source>
        <dbReference type="ARBA" id="ARBA00022840"/>
    </source>
</evidence>
<dbReference type="InterPro" id="IPR008146">
    <property type="entry name" value="Gln_synth_cat_dom"/>
</dbReference>
<sequence length="444" mass="47136">MGGMDEEVVAQARQCMAELGAEGVVAVALGWVDNAGIGRVKAVPLRRLAEAVQDGVGMSPVFDVFLVDDSTTTSRLLGGPGGDLRLFPDLERAVPLAAQPGWAWAPADRYRQDGTPHPACQRQFARRMVDAAEAGGLTFRAAYEVEWVVQRPDGSSPTDGPAYGLHRLTDLSDYLRDVRLALEAQQLTVQQIHPEYAVGQFEVSIAAEDPVGAADSTVLVRQTVRGVSDQHGLRASFAPSVEAGSVGNGAHLHLSPWRGGVNLLAGGDGRHGLGREGEAFLAGVLRELPALLVLGAPGVASYLRLVPSHWAGAYHCWGLENREAALRLIAGPNRAANVEVKCFDGAANPYLAIGGVIAAGLAGIDEGLTLPEEVEGDPAFAAVPPPRLPESLTDALSAYTQSDLLRDRLGETLFEAIRAVRQAEVELFAGKTPQEITAATRWRY</sequence>
<dbReference type="EMBL" id="JBHEZY010000004">
    <property type="protein sequence ID" value="MFC1431753.1"/>
    <property type="molecule type" value="Genomic_DNA"/>
</dbReference>
<dbReference type="SUPFAM" id="SSF55931">
    <property type="entry name" value="Glutamine synthetase/guanido kinase"/>
    <property type="match status" value="1"/>
</dbReference>
<dbReference type="PANTHER" id="PTHR43785:SF12">
    <property type="entry name" value="TYPE-1 GLUTAMINE SYNTHETASE 2"/>
    <property type="match status" value="1"/>
</dbReference>
<dbReference type="Gene3D" id="3.30.590.10">
    <property type="entry name" value="Glutamine synthetase/guanido kinase, catalytic domain"/>
    <property type="match status" value="1"/>
</dbReference>
<evidence type="ECO:0000256" key="6">
    <source>
        <dbReference type="RuleBase" id="RU000384"/>
    </source>
</evidence>
<accession>A0ABV6X0C1</accession>
<comment type="similarity">
    <text evidence="1 5 6">Belongs to the glutamine synthetase family.</text>
</comment>
<reference evidence="9 10" key="1">
    <citation type="submission" date="2024-09" db="EMBL/GenBank/DDBJ databases">
        <authorList>
            <person name="Lee S.D."/>
        </authorList>
    </citation>
    <scope>NUCLEOTIDE SEQUENCE [LARGE SCALE GENOMIC DNA]</scope>
    <source>
        <strain evidence="9 10">N1-3</strain>
    </source>
</reference>
<dbReference type="Pfam" id="PF00120">
    <property type="entry name" value="Gln-synt_C"/>
    <property type="match status" value="1"/>
</dbReference>
<feature type="domain" description="GS beta-grasp" evidence="7">
    <location>
        <begin position="22"/>
        <end position="114"/>
    </location>
</feature>
<dbReference type="PANTHER" id="PTHR43785">
    <property type="entry name" value="GAMMA-GLUTAMYLPUTRESCINE SYNTHETASE"/>
    <property type="match status" value="1"/>
</dbReference>
<evidence type="ECO:0000313" key="9">
    <source>
        <dbReference type="EMBL" id="MFC1431753.1"/>
    </source>
</evidence>
<name>A0ABV6X0C1_9ACTN</name>
<evidence type="ECO:0000259" key="7">
    <source>
        <dbReference type="PROSITE" id="PS51986"/>
    </source>
</evidence>
<dbReference type="SUPFAM" id="SSF54368">
    <property type="entry name" value="Glutamine synthetase, N-terminal domain"/>
    <property type="match status" value="1"/>
</dbReference>
<dbReference type="InterPro" id="IPR036651">
    <property type="entry name" value="Gln_synt_N_sf"/>
</dbReference>
<protein>
    <submittedName>
        <fullName evidence="9">Glutamine synthetase family protein</fullName>
        <ecNumber evidence="9">6.3.1.-</ecNumber>
    </submittedName>
</protein>
<dbReference type="InterPro" id="IPR014746">
    <property type="entry name" value="Gln_synth/guanido_kin_cat_dom"/>
</dbReference>
<dbReference type="Gene3D" id="3.10.20.70">
    <property type="entry name" value="Glutamine synthetase, N-terminal domain"/>
    <property type="match status" value="1"/>
</dbReference>
<feature type="domain" description="GS catalytic" evidence="8">
    <location>
        <begin position="121"/>
        <end position="444"/>
    </location>
</feature>
<dbReference type="EC" id="6.3.1.-" evidence="9"/>
<evidence type="ECO:0000256" key="3">
    <source>
        <dbReference type="ARBA" id="ARBA00022741"/>
    </source>
</evidence>
<dbReference type="InterPro" id="IPR008147">
    <property type="entry name" value="Gln_synt_N"/>
</dbReference>
<dbReference type="Proteomes" id="UP001592530">
    <property type="component" value="Unassembled WGS sequence"/>
</dbReference>
<evidence type="ECO:0000256" key="5">
    <source>
        <dbReference type="PROSITE-ProRule" id="PRU01330"/>
    </source>
</evidence>
<comment type="caution">
    <text evidence="9">The sequence shown here is derived from an EMBL/GenBank/DDBJ whole genome shotgun (WGS) entry which is preliminary data.</text>
</comment>
<evidence type="ECO:0000313" key="10">
    <source>
        <dbReference type="Proteomes" id="UP001592530"/>
    </source>
</evidence>
<dbReference type="RefSeq" id="WP_380552736.1">
    <property type="nucleotide sequence ID" value="NZ_JBHEZY010000004.1"/>
</dbReference>
<proteinExistence type="inferred from homology"/>
<dbReference type="GO" id="GO:0016874">
    <property type="term" value="F:ligase activity"/>
    <property type="evidence" value="ECO:0007669"/>
    <property type="project" value="UniProtKB-KW"/>
</dbReference>
<evidence type="ECO:0000259" key="8">
    <source>
        <dbReference type="PROSITE" id="PS51987"/>
    </source>
</evidence>
<organism evidence="9 10">
    <name type="scientific">Streptacidiphilus alkalitolerans</name>
    <dbReference type="NCBI Taxonomy" id="3342712"/>
    <lineage>
        <taxon>Bacteria</taxon>
        <taxon>Bacillati</taxon>
        <taxon>Actinomycetota</taxon>
        <taxon>Actinomycetes</taxon>
        <taxon>Kitasatosporales</taxon>
        <taxon>Streptomycetaceae</taxon>
        <taxon>Streptacidiphilus</taxon>
    </lineage>
</organism>
<evidence type="ECO:0000256" key="1">
    <source>
        <dbReference type="ARBA" id="ARBA00009897"/>
    </source>
</evidence>
<keyword evidence="2 9" id="KW-0436">Ligase</keyword>
<dbReference type="PROSITE" id="PS51987">
    <property type="entry name" value="GS_CATALYTIC"/>
    <property type="match status" value="1"/>
</dbReference>
<gene>
    <name evidence="9" type="ORF">ACEZDB_13965</name>
</gene>
<dbReference type="SMART" id="SM01230">
    <property type="entry name" value="Gln-synt_C"/>
    <property type="match status" value="1"/>
</dbReference>
<dbReference type="PROSITE" id="PS51986">
    <property type="entry name" value="GS_BETA_GRASP"/>
    <property type="match status" value="1"/>
</dbReference>
<keyword evidence="4" id="KW-0067">ATP-binding</keyword>
<evidence type="ECO:0000256" key="2">
    <source>
        <dbReference type="ARBA" id="ARBA00022598"/>
    </source>
</evidence>
<keyword evidence="3" id="KW-0547">Nucleotide-binding</keyword>